<accession>A0A2P2QXF4</accession>
<organism evidence="1">
    <name type="scientific">Rhizophora mucronata</name>
    <name type="common">Asiatic mangrove</name>
    <dbReference type="NCBI Taxonomy" id="61149"/>
    <lineage>
        <taxon>Eukaryota</taxon>
        <taxon>Viridiplantae</taxon>
        <taxon>Streptophyta</taxon>
        <taxon>Embryophyta</taxon>
        <taxon>Tracheophyta</taxon>
        <taxon>Spermatophyta</taxon>
        <taxon>Magnoliopsida</taxon>
        <taxon>eudicotyledons</taxon>
        <taxon>Gunneridae</taxon>
        <taxon>Pentapetalae</taxon>
        <taxon>rosids</taxon>
        <taxon>fabids</taxon>
        <taxon>Malpighiales</taxon>
        <taxon>Rhizophoraceae</taxon>
        <taxon>Rhizophora</taxon>
    </lineage>
</organism>
<protein>
    <submittedName>
        <fullName evidence="1">Uncharacterized protein</fullName>
    </submittedName>
</protein>
<reference evidence="1" key="1">
    <citation type="submission" date="2018-02" db="EMBL/GenBank/DDBJ databases">
        <title>Rhizophora mucronata_Transcriptome.</title>
        <authorList>
            <person name="Meera S.P."/>
            <person name="Sreeshan A."/>
            <person name="Augustine A."/>
        </authorList>
    </citation>
    <scope>NUCLEOTIDE SEQUENCE</scope>
    <source>
        <tissue evidence="1">Leaf</tissue>
    </source>
</reference>
<name>A0A2P2QXF4_RHIMU</name>
<dbReference type="EMBL" id="GGEC01091097">
    <property type="protein sequence ID" value="MBX71581.1"/>
    <property type="molecule type" value="Transcribed_RNA"/>
</dbReference>
<proteinExistence type="predicted"/>
<sequence length="35" mass="4007">MTKHQTDNIRIHKIVFCSEDKNGSHCNNFSTRTSG</sequence>
<dbReference type="AlphaFoldDB" id="A0A2P2QXF4"/>
<evidence type="ECO:0000313" key="1">
    <source>
        <dbReference type="EMBL" id="MBX71581.1"/>
    </source>
</evidence>